<dbReference type="OMA" id="SIRCMAP"/>
<dbReference type="InterPro" id="IPR021109">
    <property type="entry name" value="Peptidase_aspartic_dom_sf"/>
</dbReference>
<proteinExistence type="predicted"/>
<accession>A0A1J6I8E5</accession>
<comment type="caution">
    <text evidence="1">The sequence shown here is derived from an EMBL/GenBank/DDBJ whole genome shotgun (WGS) entry which is preliminary data.</text>
</comment>
<organism evidence="1 2">
    <name type="scientific">Nicotiana attenuata</name>
    <name type="common">Coyote tobacco</name>
    <dbReference type="NCBI Taxonomy" id="49451"/>
    <lineage>
        <taxon>Eukaryota</taxon>
        <taxon>Viridiplantae</taxon>
        <taxon>Streptophyta</taxon>
        <taxon>Embryophyta</taxon>
        <taxon>Tracheophyta</taxon>
        <taxon>Spermatophyta</taxon>
        <taxon>Magnoliopsida</taxon>
        <taxon>eudicotyledons</taxon>
        <taxon>Gunneridae</taxon>
        <taxon>Pentapetalae</taxon>
        <taxon>asterids</taxon>
        <taxon>lamiids</taxon>
        <taxon>Solanales</taxon>
        <taxon>Solanaceae</taxon>
        <taxon>Nicotianoideae</taxon>
        <taxon>Nicotianeae</taxon>
        <taxon>Nicotiana</taxon>
    </lineage>
</organism>
<dbReference type="AlphaFoldDB" id="A0A1J6I8E5"/>
<sequence>MVGRGHRLSCDGVCRQVSLSIQGCNITMDFYVLPLHRSDLVIGVSWLETFGPVVTDYCARVFEFTLNNHRFTWQGDLPTDIQHVQLHSIRCMAPPMPYLPFSTWN</sequence>
<dbReference type="Gramene" id="OIS96815">
    <property type="protein sequence ID" value="OIS96815"/>
    <property type="gene ID" value="A4A49_20822"/>
</dbReference>
<protein>
    <submittedName>
        <fullName evidence="1">Uncharacterized protein</fullName>
    </submittedName>
</protein>
<evidence type="ECO:0000313" key="2">
    <source>
        <dbReference type="Proteomes" id="UP000187609"/>
    </source>
</evidence>
<reference evidence="1" key="1">
    <citation type="submission" date="2016-11" db="EMBL/GenBank/DDBJ databases">
        <title>The genome of Nicotiana attenuata.</title>
        <authorList>
            <person name="Xu S."/>
            <person name="Brockmoeller T."/>
            <person name="Gaquerel E."/>
            <person name="Navarro A."/>
            <person name="Kuhl H."/>
            <person name="Gase K."/>
            <person name="Ling Z."/>
            <person name="Zhou W."/>
            <person name="Kreitzer C."/>
            <person name="Stanke M."/>
            <person name="Tang H."/>
            <person name="Lyons E."/>
            <person name="Pandey P."/>
            <person name="Pandey S.P."/>
            <person name="Timmermann B."/>
            <person name="Baldwin I.T."/>
        </authorList>
    </citation>
    <scope>NUCLEOTIDE SEQUENCE [LARGE SCALE GENOMIC DNA]</scope>
    <source>
        <strain evidence="1">UT</strain>
    </source>
</reference>
<gene>
    <name evidence="1" type="ORF">A4A49_20822</name>
</gene>
<keyword evidence="2" id="KW-1185">Reference proteome</keyword>
<name>A0A1J6I8E5_NICAT</name>
<dbReference type="Gene3D" id="2.40.70.10">
    <property type="entry name" value="Acid Proteases"/>
    <property type="match status" value="1"/>
</dbReference>
<dbReference type="Proteomes" id="UP000187609">
    <property type="component" value="Unassembled WGS sequence"/>
</dbReference>
<evidence type="ECO:0000313" key="1">
    <source>
        <dbReference type="EMBL" id="OIS96815.1"/>
    </source>
</evidence>
<dbReference type="EMBL" id="MJEQ01037193">
    <property type="protein sequence ID" value="OIS96815.1"/>
    <property type="molecule type" value="Genomic_DNA"/>
</dbReference>
<dbReference type="Pfam" id="PF08284">
    <property type="entry name" value="RVP_2"/>
    <property type="match status" value="1"/>
</dbReference>
<dbReference type="CDD" id="cd00303">
    <property type="entry name" value="retropepsin_like"/>
    <property type="match status" value="1"/>
</dbReference>